<dbReference type="Proteomes" id="UP000271003">
    <property type="component" value="Chromosome"/>
</dbReference>
<dbReference type="EMBL" id="AP018786">
    <property type="protein sequence ID" value="BBF22639.1"/>
    <property type="molecule type" value="Genomic_DNA"/>
</dbReference>
<accession>A0A2Z6I8C2</accession>
<sequence>MTNMTDPDNDKAIVETSSEADDATNVDARLQGLGKLVDMPVARDRRRRYWMVWFLWGMLGTALTFEGVKDGTWLAVAGILGGPFWFLFLVWPFLWLRDRLRARSLWAEDMTALLHDAGDDPDSTSTLIVVWGKTGALVPESEWCGAFPSVRLDVDKLERIEVGTLPGVRTAGFLAKDLVAWAAEKNVEGASGDLRAALLWCDTLDRATR</sequence>
<organism evidence="3 4">
    <name type="scientific">Sutterella megalosphaeroides</name>
    <dbReference type="NCBI Taxonomy" id="2494234"/>
    <lineage>
        <taxon>Bacteria</taxon>
        <taxon>Pseudomonadati</taxon>
        <taxon>Pseudomonadota</taxon>
        <taxon>Betaproteobacteria</taxon>
        <taxon>Burkholderiales</taxon>
        <taxon>Sutterellaceae</taxon>
        <taxon>Sutterella</taxon>
    </lineage>
</organism>
<proteinExistence type="predicted"/>
<feature type="transmembrane region" description="Helical" evidence="2">
    <location>
        <begin position="74"/>
        <end position="96"/>
    </location>
</feature>
<evidence type="ECO:0000256" key="2">
    <source>
        <dbReference type="SAM" id="Phobius"/>
    </source>
</evidence>
<dbReference type="KEGG" id="sutt:SUTMEG_05300"/>
<feature type="region of interest" description="Disordered" evidence="1">
    <location>
        <begin position="1"/>
        <end position="20"/>
    </location>
</feature>
<name>A0A2Z6I8C2_9BURK</name>
<keyword evidence="4" id="KW-1185">Reference proteome</keyword>
<dbReference type="OrthoDB" id="9155793at2"/>
<evidence type="ECO:0000313" key="4">
    <source>
        <dbReference type="Proteomes" id="UP000271003"/>
    </source>
</evidence>
<dbReference type="RefSeq" id="WP_120176328.1">
    <property type="nucleotide sequence ID" value="NZ_AP018786.1"/>
</dbReference>
<keyword evidence="2" id="KW-1133">Transmembrane helix</keyword>
<keyword evidence="2" id="KW-0812">Transmembrane</keyword>
<feature type="transmembrane region" description="Helical" evidence="2">
    <location>
        <begin position="49"/>
        <end position="68"/>
    </location>
</feature>
<keyword evidence="2" id="KW-0472">Membrane</keyword>
<evidence type="ECO:0000313" key="3">
    <source>
        <dbReference type="EMBL" id="BBF22639.1"/>
    </source>
</evidence>
<evidence type="ECO:0000256" key="1">
    <source>
        <dbReference type="SAM" id="MobiDB-lite"/>
    </source>
</evidence>
<dbReference type="AlphaFoldDB" id="A0A2Z6I8C2"/>
<protein>
    <submittedName>
        <fullName evidence="3">Uncharacterized protein</fullName>
    </submittedName>
</protein>
<gene>
    <name evidence="3" type="ORF">SUTMEG_05300</name>
</gene>
<reference evidence="3 4" key="1">
    <citation type="journal article" date="2018" name="Int. J. Syst. Evol. Microbiol.">
        <title>Mesosutterella multiformis gen. nov., sp. nov., a member of the family Sutterellaceae and Sutterella megalosphaeroides sp. nov., isolated from human faeces.</title>
        <authorList>
            <person name="Sakamoto M."/>
            <person name="Ikeyama N."/>
            <person name="Kunihiro T."/>
            <person name="Iino T."/>
            <person name="Yuki M."/>
            <person name="Ohkuma M."/>
        </authorList>
    </citation>
    <scope>NUCLEOTIDE SEQUENCE [LARGE SCALE GENOMIC DNA]</scope>
    <source>
        <strain evidence="3 4">6FBBBH3</strain>
    </source>
</reference>